<gene>
    <name evidence="7" type="ORF">WJX81_000994</name>
</gene>
<evidence type="ECO:0000256" key="4">
    <source>
        <dbReference type="ARBA" id="ARBA00022980"/>
    </source>
</evidence>
<dbReference type="EMBL" id="JALJOU010000034">
    <property type="protein sequence ID" value="KAK9833988.1"/>
    <property type="molecule type" value="Genomic_DNA"/>
</dbReference>
<comment type="subcellular location">
    <subcellularLocation>
        <location evidence="1">Mitochondrion</location>
    </subcellularLocation>
</comment>
<dbReference type="InterPro" id="IPR019189">
    <property type="entry name" value="Ribosomal_mL41"/>
</dbReference>
<protein>
    <submittedName>
        <fullName evidence="7">Uncharacterized protein</fullName>
    </submittedName>
</protein>
<organism evidence="7 8">
    <name type="scientific">Elliptochloris bilobata</name>
    <dbReference type="NCBI Taxonomy" id="381761"/>
    <lineage>
        <taxon>Eukaryota</taxon>
        <taxon>Viridiplantae</taxon>
        <taxon>Chlorophyta</taxon>
        <taxon>core chlorophytes</taxon>
        <taxon>Trebouxiophyceae</taxon>
        <taxon>Trebouxiophyceae incertae sedis</taxon>
        <taxon>Elliptochloris clade</taxon>
        <taxon>Elliptochloris</taxon>
    </lineage>
</organism>
<sequence>MWQLLGAALRYRRVPAKGFKRLTSKQGNKNYYKGKGVQSTGHHTKLGHYQVTEAKRPKYMVPDLTGFTLKPYIAWEERPQTKP</sequence>
<comment type="caution">
    <text evidence="7">The sequence shown here is derived from an EMBL/GenBank/DDBJ whole genome shotgun (WGS) entry which is preliminary data.</text>
</comment>
<name>A0AAW1RJX5_9CHLO</name>
<evidence type="ECO:0000313" key="7">
    <source>
        <dbReference type="EMBL" id="KAK9833988.1"/>
    </source>
</evidence>
<comment type="similarity">
    <text evidence="2">Belongs to the mitochondrion-specific ribosomal protein mL41 family.</text>
</comment>
<evidence type="ECO:0000256" key="5">
    <source>
        <dbReference type="ARBA" id="ARBA00023128"/>
    </source>
</evidence>
<dbReference type="GO" id="GO:0003735">
    <property type="term" value="F:structural constituent of ribosome"/>
    <property type="evidence" value="ECO:0007669"/>
    <property type="project" value="InterPro"/>
</dbReference>
<evidence type="ECO:0000313" key="8">
    <source>
        <dbReference type="Proteomes" id="UP001445335"/>
    </source>
</evidence>
<dbReference type="Pfam" id="PF09809">
    <property type="entry name" value="MRP-L27"/>
    <property type="match status" value="1"/>
</dbReference>
<proteinExistence type="inferred from homology"/>
<evidence type="ECO:0000256" key="6">
    <source>
        <dbReference type="ARBA" id="ARBA00023274"/>
    </source>
</evidence>
<keyword evidence="4" id="KW-0689">Ribosomal protein</keyword>
<dbReference type="PANTHER" id="PTHR21338">
    <property type="entry name" value="MITOCHONDRIAL RIBOSOMAL PROTEIN L41"/>
    <property type="match status" value="1"/>
</dbReference>
<dbReference type="PANTHER" id="PTHR21338:SF0">
    <property type="entry name" value="LARGE RIBOSOMAL SUBUNIT PROTEIN ML41"/>
    <property type="match status" value="1"/>
</dbReference>
<keyword evidence="6" id="KW-0687">Ribonucleoprotein</keyword>
<keyword evidence="8" id="KW-1185">Reference proteome</keyword>
<evidence type="ECO:0000256" key="1">
    <source>
        <dbReference type="ARBA" id="ARBA00004173"/>
    </source>
</evidence>
<evidence type="ECO:0000256" key="3">
    <source>
        <dbReference type="ARBA" id="ARBA00022946"/>
    </source>
</evidence>
<evidence type="ECO:0000256" key="2">
    <source>
        <dbReference type="ARBA" id="ARBA00010152"/>
    </source>
</evidence>
<reference evidence="7 8" key="1">
    <citation type="journal article" date="2024" name="Nat. Commun.">
        <title>Phylogenomics reveals the evolutionary origins of lichenization in chlorophyte algae.</title>
        <authorList>
            <person name="Puginier C."/>
            <person name="Libourel C."/>
            <person name="Otte J."/>
            <person name="Skaloud P."/>
            <person name="Haon M."/>
            <person name="Grisel S."/>
            <person name="Petersen M."/>
            <person name="Berrin J.G."/>
            <person name="Delaux P.M."/>
            <person name="Dal Grande F."/>
            <person name="Keller J."/>
        </authorList>
    </citation>
    <scope>NUCLEOTIDE SEQUENCE [LARGE SCALE GENOMIC DNA]</scope>
    <source>
        <strain evidence="7 8">SAG 245.80</strain>
    </source>
</reference>
<keyword evidence="5" id="KW-0496">Mitochondrion</keyword>
<dbReference type="GO" id="GO:0006412">
    <property type="term" value="P:translation"/>
    <property type="evidence" value="ECO:0007669"/>
    <property type="project" value="TreeGrafter"/>
</dbReference>
<dbReference type="Proteomes" id="UP001445335">
    <property type="component" value="Unassembled WGS sequence"/>
</dbReference>
<accession>A0AAW1RJX5</accession>
<dbReference type="GO" id="GO:0005762">
    <property type="term" value="C:mitochondrial large ribosomal subunit"/>
    <property type="evidence" value="ECO:0007669"/>
    <property type="project" value="InterPro"/>
</dbReference>
<keyword evidence="3" id="KW-0809">Transit peptide</keyword>
<dbReference type="AlphaFoldDB" id="A0AAW1RJX5"/>